<organism evidence="9 10">
    <name type="scientific">Stieleria varia</name>
    <dbReference type="NCBI Taxonomy" id="2528005"/>
    <lineage>
        <taxon>Bacteria</taxon>
        <taxon>Pseudomonadati</taxon>
        <taxon>Planctomycetota</taxon>
        <taxon>Planctomycetia</taxon>
        <taxon>Pirellulales</taxon>
        <taxon>Pirellulaceae</taxon>
        <taxon>Stieleria</taxon>
    </lineage>
</organism>
<dbReference type="InterPro" id="IPR001734">
    <property type="entry name" value="Na/solute_symporter"/>
</dbReference>
<dbReference type="InterPro" id="IPR038377">
    <property type="entry name" value="Na/Glc_symporter_sf"/>
</dbReference>
<accession>A0A5C6AS19</accession>
<evidence type="ECO:0000256" key="5">
    <source>
        <dbReference type="ARBA" id="ARBA00022989"/>
    </source>
</evidence>
<feature type="transmembrane region" description="Helical" evidence="8">
    <location>
        <begin position="21"/>
        <end position="41"/>
    </location>
</feature>
<feature type="transmembrane region" description="Helical" evidence="8">
    <location>
        <begin position="460"/>
        <end position="479"/>
    </location>
</feature>
<feature type="transmembrane region" description="Helical" evidence="8">
    <location>
        <begin position="405"/>
        <end position="422"/>
    </location>
</feature>
<keyword evidence="3" id="KW-0813">Transport</keyword>
<dbReference type="InterPro" id="IPR050277">
    <property type="entry name" value="Sodium:Solute_Symporter"/>
</dbReference>
<evidence type="ECO:0000256" key="7">
    <source>
        <dbReference type="RuleBase" id="RU362091"/>
    </source>
</evidence>
<comment type="caution">
    <text evidence="9">The sequence shown here is derived from an EMBL/GenBank/DDBJ whole genome shotgun (WGS) entry which is preliminary data.</text>
</comment>
<evidence type="ECO:0000313" key="10">
    <source>
        <dbReference type="Proteomes" id="UP000320176"/>
    </source>
</evidence>
<feature type="transmembrane region" description="Helical" evidence="8">
    <location>
        <begin position="93"/>
        <end position="115"/>
    </location>
</feature>
<dbReference type="Gene3D" id="1.20.1730.10">
    <property type="entry name" value="Sodium/glucose cotransporter"/>
    <property type="match status" value="1"/>
</dbReference>
<dbReference type="CDD" id="cd11474">
    <property type="entry name" value="SLC5sbd_CHT"/>
    <property type="match status" value="1"/>
</dbReference>
<evidence type="ECO:0000313" key="9">
    <source>
        <dbReference type="EMBL" id="TWU02785.1"/>
    </source>
</evidence>
<evidence type="ECO:0000256" key="8">
    <source>
        <dbReference type="SAM" id="Phobius"/>
    </source>
</evidence>
<keyword evidence="5 8" id="KW-1133">Transmembrane helix</keyword>
<dbReference type="GO" id="GO:0022857">
    <property type="term" value="F:transmembrane transporter activity"/>
    <property type="evidence" value="ECO:0007669"/>
    <property type="project" value="InterPro"/>
</dbReference>
<dbReference type="PROSITE" id="PS50283">
    <property type="entry name" value="NA_SOLUT_SYMP_3"/>
    <property type="match status" value="1"/>
</dbReference>
<name>A0A5C6AS19_9BACT</name>
<evidence type="ECO:0000256" key="6">
    <source>
        <dbReference type="ARBA" id="ARBA00023136"/>
    </source>
</evidence>
<reference evidence="9 10" key="1">
    <citation type="submission" date="2019-02" db="EMBL/GenBank/DDBJ databases">
        <title>Deep-cultivation of Planctomycetes and their phenomic and genomic characterization uncovers novel biology.</title>
        <authorList>
            <person name="Wiegand S."/>
            <person name="Jogler M."/>
            <person name="Boedeker C."/>
            <person name="Pinto D."/>
            <person name="Vollmers J."/>
            <person name="Rivas-Marin E."/>
            <person name="Kohn T."/>
            <person name="Peeters S.H."/>
            <person name="Heuer A."/>
            <person name="Rast P."/>
            <person name="Oberbeckmann S."/>
            <person name="Bunk B."/>
            <person name="Jeske O."/>
            <person name="Meyerdierks A."/>
            <person name="Storesund J.E."/>
            <person name="Kallscheuer N."/>
            <person name="Luecker S."/>
            <person name="Lage O.M."/>
            <person name="Pohl T."/>
            <person name="Merkel B.J."/>
            <person name="Hornburger P."/>
            <person name="Mueller R.-W."/>
            <person name="Bruemmer F."/>
            <person name="Labrenz M."/>
            <person name="Spormann A.M."/>
            <person name="Op Den Camp H."/>
            <person name="Overmann J."/>
            <person name="Amann R."/>
            <person name="Jetten M.S.M."/>
            <person name="Mascher T."/>
            <person name="Medema M.H."/>
            <person name="Devos D.P."/>
            <person name="Kaster A.-K."/>
            <person name="Ovreas L."/>
            <person name="Rohde M."/>
            <person name="Galperin M.Y."/>
            <person name="Jogler C."/>
        </authorList>
    </citation>
    <scope>NUCLEOTIDE SEQUENCE [LARGE SCALE GENOMIC DNA]</scope>
    <source>
        <strain evidence="9 10">Pla52n</strain>
    </source>
</reference>
<dbReference type="EMBL" id="SJPN01000004">
    <property type="protein sequence ID" value="TWU02785.1"/>
    <property type="molecule type" value="Genomic_DNA"/>
</dbReference>
<feature type="transmembrane region" description="Helical" evidence="8">
    <location>
        <begin position="62"/>
        <end position="81"/>
    </location>
</feature>
<feature type="transmembrane region" description="Helical" evidence="8">
    <location>
        <begin position="197"/>
        <end position="215"/>
    </location>
</feature>
<dbReference type="GO" id="GO:0005886">
    <property type="term" value="C:plasma membrane"/>
    <property type="evidence" value="ECO:0007669"/>
    <property type="project" value="TreeGrafter"/>
</dbReference>
<feature type="transmembrane region" description="Helical" evidence="8">
    <location>
        <begin position="429"/>
        <end position="448"/>
    </location>
</feature>
<evidence type="ECO:0000256" key="2">
    <source>
        <dbReference type="ARBA" id="ARBA00006434"/>
    </source>
</evidence>
<evidence type="ECO:0000256" key="3">
    <source>
        <dbReference type="ARBA" id="ARBA00022448"/>
    </source>
</evidence>
<feature type="transmembrane region" description="Helical" evidence="8">
    <location>
        <begin position="136"/>
        <end position="161"/>
    </location>
</feature>
<comment type="similarity">
    <text evidence="2 7">Belongs to the sodium:solute symporter (SSF) (TC 2.A.21) family.</text>
</comment>
<feature type="transmembrane region" description="Helical" evidence="8">
    <location>
        <begin position="288"/>
        <end position="312"/>
    </location>
</feature>
<sequence>MIRTQAFTWLACMEIEPSLKWLLGVCIVIYLIVMYVLGVIAGRKIHDVDDFLVAGRKLPLSLAWMTLLATWFGAGTMLTAADEVRAGGLQRAALDPLGAGTCLILAALFVAGPMWRMNLLTVPDFFRRKFGPTAELISSLIMVPSYFGWIAAQFTALAAVLNLFFDIPLVWGIALVAIVGTGYTLMGGMWSVTMTDAVQISLVLIGLLVLGTVVLSELGGGSPWGGLMRVGQETDPQRLVLIPRSSLSELVGWLGVFVIGALGNLPGQDLMQRVFSSNSQRTAKRACFVAGVMYLLFGAIPLLLALAGNLIFPGDAELNILPALAHSFLHPVVAVIFVVALLSAILSTIDSAILSPASVLAQNLFPRCGDFDPLRSNRFAVLLVSVCSVVLAYVGESAYELLEEAYLLTLVGLFVPMMIGLYSIPKNSAAAIASMLVGTGLWAIHFVMGWESFLQPWTTMTVPLSIAATLGALLAYAAFDPPWRTVWARTNA</sequence>
<keyword evidence="10" id="KW-1185">Reference proteome</keyword>
<evidence type="ECO:0000256" key="1">
    <source>
        <dbReference type="ARBA" id="ARBA00004141"/>
    </source>
</evidence>
<keyword evidence="6 8" id="KW-0472">Membrane</keyword>
<feature type="transmembrane region" description="Helical" evidence="8">
    <location>
        <begin position="167"/>
        <end position="185"/>
    </location>
</feature>
<feature type="transmembrane region" description="Helical" evidence="8">
    <location>
        <begin position="332"/>
        <end position="359"/>
    </location>
</feature>
<feature type="transmembrane region" description="Helical" evidence="8">
    <location>
        <begin position="379"/>
        <end position="399"/>
    </location>
</feature>
<dbReference type="AlphaFoldDB" id="A0A5C6AS19"/>
<keyword evidence="4 8" id="KW-0812">Transmembrane</keyword>
<comment type="subcellular location">
    <subcellularLocation>
        <location evidence="1">Membrane</location>
        <topology evidence="1">Multi-pass membrane protein</topology>
    </subcellularLocation>
</comment>
<gene>
    <name evidence="9" type="primary">sglT_4</name>
    <name evidence="9" type="ORF">Pla52n_38440</name>
</gene>
<dbReference type="PANTHER" id="PTHR48086">
    <property type="entry name" value="SODIUM/PROLINE SYMPORTER-RELATED"/>
    <property type="match status" value="1"/>
</dbReference>
<dbReference type="PANTHER" id="PTHR48086:SF7">
    <property type="entry name" value="SODIUM-SOLUTE SYMPORTER-RELATED"/>
    <property type="match status" value="1"/>
</dbReference>
<dbReference type="Pfam" id="PF00474">
    <property type="entry name" value="SSF"/>
    <property type="match status" value="1"/>
</dbReference>
<proteinExistence type="inferred from homology"/>
<evidence type="ECO:0000256" key="4">
    <source>
        <dbReference type="ARBA" id="ARBA00022692"/>
    </source>
</evidence>
<dbReference type="Proteomes" id="UP000320176">
    <property type="component" value="Unassembled WGS sequence"/>
</dbReference>
<protein>
    <submittedName>
        <fullName evidence="9">Sodium/glucose cotransporter</fullName>
    </submittedName>
</protein>